<gene>
    <name evidence="1" type="ORF">PENTCL1PPCAC_22945</name>
</gene>
<accession>A0AAV5U2Q8</accession>
<keyword evidence="2" id="KW-1185">Reference proteome</keyword>
<sequence>DTRKGSARRKQIFPREVSPDIHAIRYQEIPNAKHEFSLFDVAFSHKFLPQDKYECIWIPTRVIDTMETVKKDKNGQEDVLDEETVEQKSEEMEVDVVSL</sequence>
<organism evidence="1 2">
    <name type="scientific">Pristionchus entomophagus</name>
    <dbReference type="NCBI Taxonomy" id="358040"/>
    <lineage>
        <taxon>Eukaryota</taxon>
        <taxon>Metazoa</taxon>
        <taxon>Ecdysozoa</taxon>
        <taxon>Nematoda</taxon>
        <taxon>Chromadorea</taxon>
        <taxon>Rhabditida</taxon>
        <taxon>Rhabditina</taxon>
        <taxon>Diplogasteromorpha</taxon>
        <taxon>Diplogasteroidea</taxon>
        <taxon>Neodiplogasteridae</taxon>
        <taxon>Pristionchus</taxon>
    </lineage>
</organism>
<comment type="caution">
    <text evidence="1">The sequence shown here is derived from an EMBL/GenBank/DDBJ whole genome shotgun (WGS) entry which is preliminary data.</text>
</comment>
<evidence type="ECO:0000313" key="2">
    <source>
        <dbReference type="Proteomes" id="UP001432027"/>
    </source>
</evidence>
<dbReference type="AlphaFoldDB" id="A0AAV5U2Q8"/>
<evidence type="ECO:0000313" key="1">
    <source>
        <dbReference type="EMBL" id="GMT00771.1"/>
    </source>
</evidence>
<protein>
    <submittedName>
        <fullName evidence="1">Uncharacterized protein</fullName>
    </submittedName>
</protein>
<feature type="non-terminal residue" evidence="1">
    <location>
        <position position="1"/>
    </location>
</feature>
<reference evidence="1" key="1">
    <citation type="submission" date="2023-10" db="EMBL/GenBank/DDBJ databases">
        <title>Genome assembly of Pristionchus species.</title>
        <authorList>
            <person name="Yoshida K."/>
            <person name="Sommer R.J."/>
        </authorList>
    </citation>
    <scope>NUCLEOTIDE SEQUENCE</scope>
    <source>
        <strain evidence="1">RS0144</strain>
    </source>
</reference>
<dbReference type="EMBL" id="BTSX01000005">
    <property type="protein sequence ID" value="GMT00771.1"/>
    <property type="molecule type" value="Genomic_DNA"/>
</dbReference>
<name>A0AAV5U2Q8_9BILA</name>
<proteinExistence type="predicted"/>
<dbReference type="Proteomes" id="UP001432027">
    <property type="component" value="Unassembled WGS sequence"/>
</dbReference>